<organism evidence="1 2">
    <name type="scientific">Humibacillus xanthopallidus</name>
    <dbReference type="NCBI Taxonomy" id="412689"/>
    <lineage>
        <taxon>Bacteria</taxon>
        <taxon>Bacillati</taxon>
        <taxon>Actinomycetota</taxon>
        <taxon>Actinomycetes</taxon>
        <taxon>Micrococcales</taxon>
        <taxon>Intrasporangiaceae</taxon>
        <taxon>Humibacillus</taxon>
    </lineage>
</organism>
<sequence length="313" mass="34382">MRRWEGWTRSGRDATFFEWAGERPVAEFRGRVVRGPTAIHRIAAFQTLHLAAFEAVRAAIPTGDLRPVRWFDGRAVVFVAAMRHEDVTASYDGGEPYIAPPYGEVSVGVIVSRRPAPRGLPVFGRSVRGFVLQMPVTTAIAAESGRLLLGYPKFVSDMDFVEEPARRSLTVSESGREILTVRVMPSGRVTTNRAPVIMYSVLDGQLLESAVRFFGHRQTMIGSASGHLAFGDHPVADELRGLRIDTTPIMAASYLDARMLFGAGIPVGTGHPYRGYVGQEPERGRYTVAYPDTPPLDLYTVPLDMQSPMHGPA</sequence>
<dbReference type="Proteomes" id="UP000316747">
    <property type="component" value="Unassembled WGS sequence"/>
</dbReference>
<dbReference type="AlphaFoldDB" id="A0A543HZN3"/>
<dbReference type="Gene3D" id="2.40.400.10">
    <property type="entry name" value="Acetoacetate decarboxylase-like"/>
    <property type="match status" value="1"/>
</dbReference>
<dbReference type="GO" id="GO:0016829">
    <property type="term" value="F:lyase activity"/>
    <property type="evidence" value="ECO:0007669"/>
    <property type="project" value="InterPro"/>
</dbReference>
<reference evidence="1 2" key="1">
    <citation type="submission" date="2019-06" db="EMBL/GenBank/DDBJ databases">
        <title>Genome sequencing of plant associated microbes to promote plant fitness in Sorghum bicolor and Oryza sativa.</title>
        <authorList>
            <person name="Coleman-Derr D."/>
        </authorList>
    </citation>
    <scope>NUCLEOTIDE SEQUENCE [LARGE SCALE GENOMIC DNA]</scope>
    <source>
        <strain evidence="1 2">KV-663</strain>
    </source>
</reference>
<comment type="caution">
    <text evidence="1">The sequence shown here is derived from an EMBL/GenBank/DDBJ whole genome shotgun (WGS) entry which is preliminary data.</text>
</comment>
<dbReference type="InterPro" id="IPR023375">
    <property type="entry name" value="ADC_dom_sf"/>
</dbReference>
<dbReference type="RefSeq" id="WP_141841477.1">
    <property type="nucleotide sequence ID" value="NZ_VFPM01000001.1"/>
</dbReference>
<dbReference type="SUPFAM" id="SSF160104">
    <property type="entry name" value="Acetoacetate decarboxylase-like"/>
    <property type="match status" value="1"/>
</dbReference>
<dbReference type="InterPro" id="IPR010451">
    <property type="entry name" value="Acetoacetate_decarboxylase"/>
</dbReference>
<keyword evidence="2" id="KW-1185">Reference proteome</keyword>
<evidence type="ECO:0000313" key="2">
    <source>
        <dbReference type="Proteomes" id="UP000316747"/>
    </source>
</evidence>
<gene>
    <name evidence="1" type="ORF">FBY41_0086</name>
</gene>
<evidence type="ECO:0000313" key="1">
    <source>
        <dbReference type="EMBL" id="TQM63740.1"/>
    </source>
</evidence>
<dbReference type="Pfam" id="PF06314">
    <property type="entry name" value="ADC"/>
    <property type="match status" value="1"/>
</dbReference>
<dbReference type="EMBL" id="VFPM01000001">
    <property type="protein sequence ID" value="TQM63740.1"/>
    <property type="molecule type" value="Genomic_DNA"/>
</dbReference>
<proteinExistence type="predicted"/>
<dbReference type="OrthoDB" id="1633687at2"/>
<accession>A0A543HZN3</accession>
<name>A0A543HZN3_9MICO</name>
<protein>
    <submittedName>
        <fullName evidence="1">Acetoacetate decarboxylase</fullName>
    </submittedName>
</protein>